<feature type="domain" description="Integrase catalytic" evidence="1">
    <location>
        <begin position="106"/>
        <end position="266"/>
    </location>
</feature>
<dbReference type="PANTHER" id="PTHR47515">
    <property type="entry name" value="LOW CALCIUM RESPONSE LOCUS PROTEIN T"/>
    <property type="match status" value="1"/>
</dbReference>
<proteinExistence type="predicted"/>
<keyword evidence="3" id="KW-1185">Reference proteome</keyword>
<dbReference type="Proteomes" id="UP000651010">
    <property type="component" value="Unassembled WGS sequence"/>
</dbReference>
<dbReference type="InterPro" id="IPR025948">
    <property type="entry name" value="HTH-like_dom"/>
</dbReference>
<comment type="caution">
    <text evidence="2">The sequence shown here is derived from an EMBL/GenBank/DDBJ whole genome shotgun (WGS) entry which is preliminary data.</text>
</comment>
<dbReference type="PROSITE" id="PS50994">
    <property type="entry name" value="INTEGRASE"/>
    <property type="match status" value="1"/>
</dbReference>
<dbReference type="InterPro" id="IPR012337">
    <property type="entry name" value="RNaseH-like_sf"/>
</dbReference>
<dbReference type="Gene3D" id="3.30.420.10">
    <property type="entry name" value="Ribonuclease H-like superfamily/Ribonuclease H"/>
    <property type="match status" value="1"/>
</dbReference>
<dbReference type="InterPro" id="IPR001584">
    <property type="entry name" value="Integrase_cat-core"/>
</dbReference>
<dbReference type="Pfam" id="PF24764">
    <property type="entry name" value="rva_4"/>
    <property type="match status" value="1"/>
</dbReference>
<dbReference type="InterPro" id="IPR058913">
    <property type="entry name" value="Integrase_dom_put"/>
</dbReference>
<dbReference type="Pfam" id="PF13683">
    <property type="entry name" value="rve_3"/>
    <property type="match status" value="1"/>
</dbReference>
<evidence type="ECO:0000313" key="3">
    <source>
        <dbReference type="Proteomes" id="UP000651010"/>
    </source>
</evidence>
<dbReference type="InterPro" id="IPR036397">
    <property type="entry name" value="RNaseH_sf"/>
</dbReference>
<protein>
    <submittedName>
        <fullName evidence="2">IS3 family transposase</fullName>
    </submittedName>
</protein>
<evidence type="ECO:0000259" key="1">
    <source>
        <dbReference type="PROSITE" id="PS50994"/>
    </source>
</evidence>
<dbReference type="EMBL" id="JACZZA010000008">
    <property type="protein sequence ID" value="MBE1161506.1"/>
    <property type="molecule type" value="Genomic_DNA"/>
</dbReference>
<organism evidence="2 3">
    <name type="scientific">Dyella acidiphila</name>
    <dbReference type="NCBI Taxonomy" id="2775866"/>
    <lineage>
        <taxon>Bacteria</taxon>
        <taxon>Pseudomonadati</taxon>
        <taxon>Pseudomonadota</taxon>
        <taxon>Gammaproteobacteria</taxon>
        <taxon>Lysobacterales</taxon>
        <taxon>Rhodanobacteraceae</taxon>
        <taxon>Dyella</taxon>
    </lineage>
</organism>
<dbReference type="NCBIfam" id="NF033516">
    <property type="entry name" value="transpos_IS3"/>
    <property type="match status" value="1"/>
</dbReference>
<name>A0ABR9GBV1_9GAMM</name>
<evidence type="ECO:0000313" key="2">
    <source>
        <dbReference type="EMBL" id="MBE1161506.1"/>
    </source>
</evidence>
<dbReference type="InterPro" id="IPR048020">
    <property type="entry name" value="Transpos_IS3"/>
</dbReference>
<sequence length="277" mass="32423">MAHVREHHGHSERRICRALHITRSSVRYVPQPRDDEAALTQSVIRLASQYGRYGYRRIHAMVMAEGWQVSRSRVERIWKREGLKVPKKQPRRGRLWLADGSCLRLRPEYPNHVWSWDFVMERTHDGRVLKILVLIDEFTRRCLALHVARQIRSNDVIDLLADVMQEHGVPDHLRSDNGPEMVAKNLRRWLKAVGSKTLYIEPGSPWENGYCESFNGKFRDELLNGEIFYTLREAQVVIEQWRHHYNTVRPHSALNYRPPAPEAVLPAIQDVHLKLAA</sequence>
<gene>
    <name evidence="2" type="ORF">IGX34_14070</name>
</gene>
<dbReference type="Pfam" id="PF13276">
    <property type="entry name" value="HTH_21"/>
    <property type="match status" value="1"/>
</dbReference>
<dbReference type="SUPFAM" id="SSF53098">
    <property type="entry name" value="Ribonuclease H-like"/>
    <property type="match status" value="1"/>
</dbReference>
<reference evidence="2 3" key="1">
    <citation type="submission" date="2020-09" db="EMBL/GenBank/DDBJ databases">
        <title>Dyella sp. 7MK23 isolated from forest soil.</title>
        <authorList>
            <person name="Fu J."/>
        </authorList>
    </citation>
    <scope>NUCLEOTIDE SEQUENCE [LARGE SCALE GENOMIC DNA]</scope>
    <source>
        <strain evidence="2 3">7MK23</strain>
    </source>
</reference>
<dbReference type="PANTHER" id="PTHR47515:SF1">
    <property type="entry name" value="BLR2054 PROTEIN"/>
    <property type="match status" value="1"/>
</dbReference>
<accession>A0ABR9GBV1</accession>